<evidence type="ECO:0000259" key="7">
    <source>
        <dbReference type="Pfam" id="PF00593"/>
    </source>
</evidence>
<keyword evidence="4" id="KW-0798">TonB box</keyword>
<dbReference type="Pfam" id="PF00593">
    <property type="entry name" value="TonB_dep_Rec_b-barrel"/>
    <property type="match status" value="1"/>
</dbReference>
<dbReference type="InterPro" id="IPR037066">
    <property type="entry name" value="Plug_dom_sf"/>
</dbReference>
<dbReference type="RefSeq" id="WP_236986459.1">
    <property type="nucleotide sequence ID" value="NZ_AP023086.1"/>
</dbReference>
<dbReference type="PANTHER" id="PTHR40980:SF3">
    <property type="entry name" value="TONB-DEPENDENT RECEPTOR-LIKE BETA-BARREL DOMAIN-CONTAINING PROTEIN"/>
    <property type="match status" value="1"/>
</dbReference>
<dbReference type="SUPFAM" id="SSF56935">
    <property type="entry name" value="Porins"/>
    <property type="match status" value="1"/>
</dbReference>
<dbReference type="Proteomes" id="UP001320119">
    <property type="component" value="Chromosome"/>
</dbReference>
<dbReference type="Gene3D" id="2.40.170.20">
    <property type="entry name" value="TonB-dependent receptor, beta-barrel domain"/>
    <property type="match status" value="1"/>
</dbReference>
<evidence type="ECO:0000256" key="2">
    <source>
        <dbReference type="ARBA" id="ARBA00023136"/>
    </source>
</evidence>
<comment type="subcellular location">
    <subcellularLocation>
        <location evidence="1 4">Cell outer membrane</location>
    </subcellularLocation>
</comment>
<dbReference type="Pfam" id="PF07715">
    <property type="entry name" value="Plug"/>
    <property type="match status" value="1"/>
</dbReference>
<proteinExistence type="inferred from homology"/>
<dbReference type="InterPro" id="IPR036942">
    <property type="entry name" value="Beta-barrel_TonB_sf"/>
</dbReference>
<dbReference type="InterPro" id="IPR000531">
    <property type="entry name" value="Beta-barrel_TonB"/>
</dbReference>
<evidence type="ECO:0008006" key="11">
    <source>
        <dbReference type="Google" id="ProtNLM"/>
    </source>
</evidence>
<keyword evidence="6" id="KW-0732">Signal</keyword>
<dbReference type="NCBIfam" id="TIGR01782">
    <property type="entry name" value="TonB-Xanth-Caul"/>
    <property type="match status" value="1"/>
</dbReference>
<dbReference type="InterPro" id="IPR010104">
    <property type="entry name" value="TonB_rcpt_bac"/>
</dbReference>
<dbReference type="PANTHER" id="PTHR40980">
    <property type="entry name" value="PLUG DOMAIN-CONTAINING PROTEIN"/>
    <property type="match status" value="1"/>
</dbReference>
<sequence length="1039" mass="110953">MGSPRQMFKKKVLAASVAALASVSYSAVAQDGAPVEEVLVTGIRASLENAVNIKREANGVVDAISAEDIGKMPDSNLAESLQRITGISIDRTNGEGSKITARGFGPGYNMVTLNGRQLSSASIGEGGDLDSSRSFDMSNIASESVTGVQVYKTGKASVPTGGIGATLNLSTAKPFDFDGFKAAVGGKALMDQSNDIGDDVTPELSGFVSWSNDVFGASLSLVHQERDSARSGYLNSGWGDKFGYYTGGDIWNGGYTDDAKILGEPSVYDERDPSTWEAATRLQEANFFHTDTSRKRDNALLTLQYQPTEDLVATLDVLSVTTKTQSQRSIFSLWFSDGAWPATAVQWDESPISDAPLYLWQANPTGAPRDVSLRNSLFSAENKLDDIGLNLAYQATDELSFVFDVHKAESSATPYNAPGSEVNLGIGVNTLRGQGLDMSGDLPLIASVVDNGAIAKSDVGSTISQLVNSRAWQDVTEAKVSGKYEFAESGSINFGLSSMKTESIQRQSDIGNATMRGGWSVAAPGDIDPGLFELINFNSYFDDYNSDLSAGAKEFFADAGYGAEQATSNITGVRVTDFDAVARAMFADAPGGGVPYEANPVDSTDRKIVEKITAVYVETNLTGELGGMEVDVNAGLRYESTDVESYSRVLPRAITWTADRDFNNTAIGDPATTPYSVSKFHYNNFLPSIDFTFHISEELIARASTSKTIGRAPYDRLQMGAAGEAPSGGPTLGGGGPGRVGSGNVKLKPSVSNNIDLSVEYYFDDTSYASIGFFEKRVPNWIGNIEETQVFPDTLDPSAGPRAEAAVAALEAAGVPVTDRNLFEQVARMNGTDAGCVNIENSGLCGSGGIASGDENTYLEYKDGVNIVSVADDPGVVNTVDLPTNSKDFALSGWEFAGQYFFGDSGFGVQANYTVVSGDVGYDVYAAPGAAQFAITGLSDTANLIGIFENDMFQARLAYNWRDKFLSDANVGGGEPEFTEDYGQVDFSFSYLVTDSLTLTFEGTNLLAEDKKTYGRTENQVRYVDILDSRYALSARYNF</sequence>
<gene>
    <name evidence="9" type="ORF">MARGE09_P1180</name>
</gene>
<feature type="region of interest" description="Disordered" evidence="5">
    <location>
        <begin position="720"/>
        <end position="743"/>
    </location>
</feature>
<feature type="compositionally biased region" description="Gly residues" evidence="5">
    <location>
        <begin position="730"/>
        <end position="741"/>
    </location>
</feature>
<evidence type="ECO:0000256" key="4">
    <source>
        <dbReference type="RuleBase" id="RU003357"/>
    </source>
</evidence>
<keyword evidence="2 4" id="KW-0472">Membrane</keyword>
<evidence type="ECO:0000313" key="9">
    <source>
        <dbReference type="EMBL" id="BCD96980.1"/>
    </source>
</evidence>
<feature type="chain" id="PRO_5042888491" description="TonB-dependent receptor" evidence="6">
    <location>
        <begin position="30"/>
        <end position="1039"/>
    </location>
</feature>
<evidence type="ECO:0000256" key="6">
    <source>
        <dbReference type="SAM" id="SignalP"/>
    </source>
</evidence>
<keyword evidence="10" id="KW-1185">Reference proteome</keyword>
<reference evidence="9 10" key="1">
    <citation type="journal article" date="2022" name="IScience">
        <title>An ultrasensitive nanofiber-based assay for enzymatic hydrolysis and deep-sea microbial degradation of cellulose.</title>
        <authorList>
            <person name="Tsudome M."/>
            <person name="Tachioka M."/>
            <person name="Miyazaki M."/>
            <person name="Uchimura K."/>
            <person name="Tsuda M."/>
            <person name="Takaki Y."/>
            <person name="Deguchi S."/>
        </authorList>
    </citation>
    <scope>NUCLEOTIDE SEQUENCE [LARGE SCALE GENOMIC DNA]</scope>
    <source>
        <strain evidence="9 10">GE09</strain>
    </source>
</reference>
<evidence type="ECO:0000256" key="3">
    <source>
        <dbReference type="ARBA" id="ARBA00023237"/>
    </source>
</evidence>
<dbReference type="EMBL" id="AP023086">
    <property type="protein sequence ID" value="BCD96980.1"/>
    <property type="molecule type" value="Genomic_DNA"/>
</dbReference>
<dbReference type="GO" id="GO:0009279">
    <property type="term" value="C:cell outer membrane"/>
    <property type="evidence" value="ECO:0007669"/>
    <property type="project" value="UniProtKB-SubCell"/>
</dbReference>
<dbReference type="InterPro" id="IPR012910">
    <property type="entry name" value="Plug_dom"/>
</dbReference>
<accession>A0AAN1WG93</accession>
<evidence type="ECO:0000313" key="10">
    <source>
        <dbReference type="Proteomes" id="UP001320119"/>
    </source>
</evidence>
<evidence type="ECO:0000256" key="1">
    <source>
        <dbReference type="ARBA" id="ARBA00004442"/>
    </source>
</evidence>
<organism evidence="9 10">
    <name type="scientific">Marinagarivorans cellulosilyticus</name>
    <dbReference type="NCBI Taxonomy" id="2721545"/>
    <lineage>
        <taxon>Bacteria</taxon>
        <taxon>Pseudomonadati</taxon>
        <taxon>Pseudomonadota</taxon>
        <taxon>Gammaproteobacteria</taxon>
        <taxon>Cellvibrionales</taxon>
        <taxon>Cellvibrionaceae</taxon>
        <taxon>Marinagarivorans</taxon>
    </lineage>
</organism>
<keyword evidence="3" id="KW-0998">Cell outer membrane</keyword>
<evidence type="ECO:0000256" key="5">
    <source>
        <dbReference type="SAM" id="MobiDB-lite"/>
    </source>
</evidence>
<feature type="domain" description="TonB-dependent receptor-like beta-barrel" evidence="7">
    <location>
        <begin position="473"/>
        <end position="792"/>
    </location>
</feature>
<evidence type="ECO:0000259" key="8">
    <source>
        <dbReference type="Pfam" id="PF07715"/>
    </source>
</evidence>
<dbReference type="Gene3D" id="2.170.130.10">
    <property type="entry name" value="TonB-dependent receptor, plug domain"/>
    <property type="match status" value="1"/>
</dbReference>
<protein>
    <recommendedName>
        <fullName evidence="11">TonB-dependent receptor</fullName>
    </recommendedName>
</protein>
<feature type="domain" description="TonB-dependent receptor plug" evidence="8">
    <location>
        <begin position="54"/>
        <end position="161"/>
    </location>
</feature>
<name>A0AAN1WG93_9GAMM</name>
<dbReference type="AlphaFoldDB" id="A0AAN1WG93"/>
<dbReference type="KEGG" id="marq:MARGE09_P1180"/>
<feature type="signal peptide" evidence="6">
    <location>
        <begin position="1"/>
        <end position="29"/>
    </location>
</feature>
<comment type="similarity">
    <text evidence="4">Belongs to the TonB-dependent receptor family.</text>
</comment>